<dbReference type="Proteomes" id="UP000631421">
    <property type="component" value="Unassembled WGS sequence"/>
</dbReference>
<dbReference type="SUPFAM" id="SSF53335">
    <property type="entry name" value="S-adenosyl-L-methionine-dependent methyltransferases"/>
    <property type="match status" value="1"/>
</dbReference>
<keyword evidence="1" id="KW-0489">Methyltransferase</keyword>
<dbReference type="RefSeq" id="WP_190351577.1">
    <property type="nucleotide sequence ID" value="NZ_JACJPY010000044.1"/>
</dbReference>
<protein>
    <submittedName>
        <fullName evidence="1">Methyltransferase domain-containing protein</fullName>
    </submittedName>
</protein>
<sequence>MQISNDIPTNDYQEIQRLLNVIDGELIELSQLLFLLDLVWDEMNCDNINLDAERINNFYKHPVWLLNGFFAEQHSLSLQHRCAISSWITANHLKTVLDFGGGYGTLARMISGQYNEAKVDIYEPYPSEFAISQCQDYPSVEFVNRLQTNHYDCLVSTDVLEHVPEPLNLFSQMIDSVKIGGYLIIANCFFPIIKCHLPSTFHLRYTFDRFAIAMGLEVMGNCIGSHATIYKKVNNYPVNWEQIERMSLVSKRLFFLREL</sequence>
<evidence type="ECO:0000313" key="2">
    <source>
        <dbReference type="Proteomes" id="UP000631421"/>
    </source>
</evidence>
<gene>
    <name evidence="1" type="ORF">H6F44_13655</name>
</gene>
<accession>A0A926Z6T8</accession>
<keyword evidence="1" id="KW-0808">Transferase</keyword>
<keyword evidence="2" id="KW-1185">Reference proteome</keyword>
<reference evidence="1 2" key="1">
    <citation type="journal article" date="2015" name="ISME J.">
        <title>Draft Genome Sequence of Streptomyces incarnatus NRRL8089, which Produces the Nucleoside Antibiotic Sinefungin.</title>
        <authorList>
            <person name="Oshima K."/>
            <person name="Hattori M."/>
            <person name="Shimizu H."/>
            <person name="Fukuda K."/>
            <person name="Nemoto M."/>
            <person name="Inagaki K."/>
            <person name="Tamura T."/>
        </authorList>
    </citation>
    <scope>NUCLEOTIDE SEQUENCE [LARGE SCALE GENOMIC DNA]</scope>
    <source>
        <strain evidence="1 2">FACHB-1277</strain>
    </source>
</reference>
<comment type="caution">
    <text evidence="1">The sequence shown here is derived from an EMBL/GenBank/DDBJ whole genome shotgun (WGS) entry which is preliminary data.</text>
</comment>
<dbReference type="InterPro" id="IPR029063">
    <property type="entry name" value="SAM-dependent_MTases_sf"/>
</dbReference>
<dbReference type="AlphaFoldDB" id="A0A926Z6T8"/>
<dbReference type="EMBL" id="JACJPY010000044">
    <property type="protein sequence ID" value="MBD2151158.1"/>
    <property type="molecule type" value="Genomic_DNA"/>
</dbReference>
<dbReference type="Gene3D" id="3.40.50.150">
    <property type="entry name" value="Vaccinia Virus protein VP39"/>
    <property type="match status" value="1"/>
</dbReference>
<dbReference type="GO" id="GO:0008168">
    <property type="term" value="F:methyltransferase activity"/>
    <property type="evidence" value="ECO:0007669"/>
    <property type="project" value="UniProtKB-KW"/>
</dbReference>
<organism evidence="1 2">
    <name type="scientific">Pseudanabaena cinerea FACHB-1277</name>
    <dbReference type="NCBI Taxonomy" id="2949581"/>
    <lineage>
        <taxon>Bacteria</taxon>
        <taxon>Bacillati</taxon>
        <taxon>Cyanobacteriota</taxon>
        <taxon>Cyanophyceae</taxon>
        <taxon>Pseudanabaenales</taxon>
        <taxon>Pseudanabaenaceae</taxon>
        <taxon>Pseudanabaena</taxon>
        <taxon>Pseudanabaena cinerea</taxon>
    </lineage>
</organism>
<name>A0A926Z6T8_9CYAN</name>
<dbReference type="Pfam" id="PF13489">
    <property type="entry name" value="Methyltransf_23"/>
    <property type="match status" value="1"/>
</dbReference>
<evidence type="ECO:0000313" key="1">
    <source>
        <dbReference type="EMBL" id="MBD2151158.1"/>
    </source>
</evidence>
<proteinExistence type="predicted"/>
<dbReference type="GO" id="GO:0032259">
    <property type="term" value="P:methylation"/>
    <property type="evidence" value="ECO:0007669"/>
    <property type="project" value="UniProtKB-KW"/>
</dbReference>